<keyword evidence="5" id="KW-0788">Thiol protease</keyword>
<keyword evidence="2" id="KW-0645">Protease</keyword>
<dbReference type="InterPro" id="IPR038765">
    <property type="entry name" value="Papain-like_cys_pep_sf"/>
</dbReference>
<dbReference type="InterPro" id="IPR028090">
    <property type="entry name" value="JAB_dom_prok"/>
</dbReference>
<proteinExistence type="inferred from homology"/>
<evidence type="ECO:0000313" key="11">
    <source>
        <dbReference type="Proteomes" id="UP001161276"/>
    </source>
</evidence>
<evidence type="ECO:0000256" key="2">
    <source>
        <dbReference type="ARBA" id="ARBA00022670"/>
    </source>
</evidence>
<dbReference type="InterPro" id="IPR051929">
    <property type="entry name" value="VirAsm_ModProt"/>
</dbReference>
<dbReference type="RefSeq" id="WP_280026848.1">
    <property type="nucleotide sequence ID" value="NZ_CBDEUO010000003.1"/>
</dbReference>
<dbReference type="GO" id="GO:0008270">
    <property type="term" value="F:zinc ion binding"/>
    <property type="evidence" value="ECO:0007669"/>
    <property type="project" value="TreeGrafter"/>
</dbReference>
<evidence type="ECO:0000259" key="8">
    <source>
        <dbReference type="Pfam" id="PF00877"/>
    </source>
</evidence>
<evidence type="ECO:0000256" key="4">
    <source>
        <dbReference type="ARBA" id="ARBA00022801"/>
    </source>
</evidence>
<dbReference type="PANTHER" id="PTHR34858:SF1">
    <property type="entry name" value="CYSO-CYSTEINE PEPTIDASE"/>
    <property type="match status" value="1"/>
</dbReference>
<evidence type="ECO:0000256" key="6">
    <source>
        <dbReference type="ARBA" id="ARBA00022833"/>
    </source>
</evidence>
<gene>
    <name evidence="10" type="ORF">N5K24_12020</name>
</gene>
<evidence type="ECO:0000256" key="7">
    <source>
        <dbReference type="ARBA" id="ARBA00023049"/>
    </source>
</evidence>
<dbReference type="Pfam" id="PF14464">
    <property type="entry name" value="Prok-JAB"/>
    <property type="match status" value="1"/>
</dbReference>
<dbReference type="CDD" id="cd08073">
    <property type="entry name" value="MPN_NLPC_P60"/>
    <property type="match status" value="1"/>
</dbReference>
<evidence type="ECO:0000256" key="1">
    <source>
        <dbReference type="ARBA" id="ARBA00007074"/>
    </source>
</evidence>
<dbReference type="Pfam" id="PF00877">
    <property type="entry name" value="NLPC_P60"/>
    <property type="match status" value="1"/>
</dbReference>
<evidence type="ECO:0000259" key="9">
    <source>
        <dbReference type="Pfam" id="PF14464"/>
    </source>
</evidence>
<dbReference type="EMBL" id="JAOCKG010000004">
    <property type="protein sequence ID" value="MDH2051129.1"/>
    <property type="molecule type" value="Genomic_DNA"/>
</dbReference>
<accession>A0AA42WCK6</accession>
<dbReference type="AlphaFoldDB" id="A0AA42WCK6"/>
<name>A0AA42WCK6_9BURK</name>
<dbReference type="GO" id="GO:0008234">
    <property type="term" value="F:cysteine-type peptidase activity"/>
    <property type="evidence" value="ECO:0007669"/>
    <property type="project" value="UniProtKB-KW"/>
</dbReference>
<dbReference type="Gene3D" id="3.40.140.10">
    <property type="entry name" value="Cytidine Deaminase, domain 2"/>
    <property type="match status" value="1"/>
</dbReference>
<dbReference type="GO" id="GO:0008235">
    <property type="term" value="F:metalloexopeptidase activity"/>
    <property type="evidence" value="ECO:0007669"/>
    <property type="project" value="TreeGrafter"/>
</dbReference>
<feature type="domain" description="JAB" evidence="9">
    <location>
        <begin position="5"/>
        <end position="99"/>
    </location>
</feature>
<evidence type="ECO:0000313" key="10">
    <source>
        <dbReference type="EMBL" id="MDH2051129.1"/>
    </source>
</evidence>
<organism evidence="10 11">
    <name type="scientific">Achromobacter marplatensis</name>
    <dbReference type="NCBI Taxonomy" id="470868"/>
    <lineage>
        <taxon>Bacteria</taxon>
        <taxon>Pseudomonadati</taxon>
        <taxon>Pseudomonadota</taxon>
        <taxon>Betaproteobacteria</taxon>
        <taxon>Burkholderiales</taxon>
        <taxon>Alcaligenaceae</taxon>
        <taxon>Achromobacter</taxon>
    </lineage>
</organism>
<dbReference type="SUPFAM" id="SSF102712">
    <property type="entry name" value="JAB1/MPN domain"/>
    <property type="match status" value="1"/>
</dbReference>
<comment type="caution">
    <text evidence="10">The sequence shown here is derived from an EMBL/GenBank/DDBJ whole genome shotgun (WGS) entry which is preliminary data.</text>
</comment>
<dbReference type="SUPFAM" id="SSF54001">
    <property type="entry name" value="Cysteine proteinases"/>
    <property type="match status" value="1"/>
</dbReference>
<reference evidence="10" key="1">
    <citation type="submission" date="2022-09" db="EMBL/GenBank/DDBJ databases">
        <title>Intensive care unit water sources are persistently colonized with multi-drug resistant bacteria and are the site of extensive horizontal gene transfer of antibiotic resistance genes.</title>
        <authorList>
            <person name="Diorio-Toth L."/>
        </authorList>
    </citation>
    <scope>NUCLEOTIDE SEQUENCE</scope>
    <source>
        <strain evidence="10">GD03676</strain>
    </source>
</reference>
<dbReference type="Proteomes" id="UP001161276">
    <property type="component" value="Unassembled WGS sequence"/>
</dbReference>
<sequence length="264" mass="29558">MKKTTVAAIQRHAMDRYPQECCGVVIRRADTLAEIYLPAENELGPEEALKAFEIGGAFMASAEDQGTLMAIIHSHPDGPDEASEADQAACNVSGLTWYIQPLHRGDDGALRCTNLIGIAPASQDAPLVGRQFAHGVLDCYELIRDWFRRTRGVELAQHERENEWWRKTPEKDLYISNLAGDGWRVLGDGEPLKAGDMIVMQVASVVPNHAAVYLGDEPVPDYQEPYMRRDRILHHLYGRPSAIDVYGGMWKHCTRVIARHQSQE</sequence>
<dbReference type="InterPro" id="IPR000064">
    <property type="entry name" value="NLP_P60_dom"/>
</dbReference>
<evidence type="ECO:0000256" key="5">
    <source>
        <dbReference type="ARBA" id="ARBA00022807"/>
    </source>
</evidence>
<keyword evidence="3" id="KW-0479">Metal-binding</keyword>
<keyword evidence="4" id="KW-0378">Hydrolase</keyword>
<evidence type="ECO:0000256" key="3">
    <source>
        <dbReference type="ARBA" id="ARBA00022723"/>
    </source>
</evidence>
<dbReference type="GO" id="GO:0006508">
    <property type="term" value="P:proteolysis"/>
    <property type="evidence" value="ECO:0007669"/>
    <property type="project" value="UniProtKB-KW"/>
</dbReference>
<dbReference type="PANTHER" id="PTHR34858">
    <property type="entry name" value="CYSO-CYSTEINE PEPTIDASE"/>
    <property type="match status" value="1"/>
</dbReference>
<keyword evidence="7" id="KW-0482">Metalloprotease</keyword>
<protein>
    <submittedName>
        <fullName evidence="10">C40 family peptidase</fullName>
    </submittedName>
</protein>
<comment type="similarity">
    <text evidence="1">Belongs to the peptidase C40 family.</text>
</comment>
<feature type="domain" description="NlpC/P60" evidence="8">
    <location>
        <begin position="129"/>
        <end position="254"/>
    </location>
</feature>
<dbReference type="Gene3D" id="3.90.1720.10">
    <property type="entry name" value="endopeptidase domain like (from Nostoc punctiforme)"/>
    <property type="match status" value="1"/>
</dbReference>
<keyword evidence="6" id="KW-0862">Zinc</keyword>